<dbReference type="InterPro" id="IPR007737">
    <property type="entry name" value="Mga_HTH"/>
</dbReference>
<dbReference type="Proteomes" id="UP001179647">
    <property type="component" value="Chromosome"/>
</dbReference>
<dbReference type="KEGG" id="vie:OL234_01435"/>
<reference evidence="2" key="1">
    <citation type="submission" date="2022-10" db="EMBL/GenBank/DDBJ databases">
        <title>Vagococcus sp. isolated from poultry meat.</title>
        <authorList>
            <person name="Johansson P."/>
            <person name="Bjorkroth J."/>
        </authorList>
    </citation>
    <scope>NUCLEOTIDE SEQUENCE</scope>
    <source>
        <strain evidence="2">STAA11</strain>
    </source>
</reference>
<evidence type="ECO:0000313" key="3">
    <source>
        <dbReference type="Proteomes" id="UP001179647"/>
    </source>
</evidence>
<gene>
    <name evidence="2" type="ORF">OL234_01435</name>
</gene>
<organism evidence="2 3">
    <name type="scientific">Vagococcus intermedius</name>
    <dbReference type="NCBI Taxonomy" id="2991418"/>
    <lineage>
        <taxon>Bacteria</taxon>
        <taxon>Bacillati</taxon>
        <taxon>Bacillota</taxon>
        <taxon>Bacilli</taxon>
        <taxon>Lactobacillales</taxon>
        <taxon>Enterococcaceae</taxon>
        <taxon>Vagococcus</taxon>
    </lineage>
</organism>
<dbReference type="EMBL" id="CP110232">
    <property type="protein sequence ID" value="WEG73595.1"/>
    <property type="molecule type" value="Genomic_DNA"/>
</dbReference>
<name>A0AAF0CVA0_9ENTE</name>
<dbReference type="Pfam" id="PF05043">
    <property type="entry name" value="Mga"/>
    <property type="match status" value="1"/>
</dbReference>
<dbReference type="RefSeq" id="WP_275469395.1">
    <property type="nucleotide sequence ID" value="NZ_CP110232.1"/>
</dbReference>
<evidence type="ECO:0000259" key="1">
    <source>
        <dbReference type="Pfam" id="PF05043"/>
    </source>
</evidence>
<dbReference type="AlphaFoldDB" id="A0AAF0CVA0"/>
<proteinExistence type="predicted"/>
<sequence length="498" mass="58041">MLDLLIKKNEYNQIVILGSAISECTLPKDILEKKLDLTSFTLTRYIRNINTDIQEFDTSKSVFVTIKGDTICLNNPNDLPIYTLFNQILSKFLNESTVYQTLKALLFRNKQATDTLIDSLNISQSYFNKIIKSINEYFTICEVQIIQRNKQIFFSGPETHILFLEFLIRQYFNKIETLPCICKHQFPDLIDLVRDHTLSDLNSIQLSRMNELHHIFKKRSEHLTNIKIMDPEIKEALETITSLSDLIVDTPDIPNYSQDMRLFSNLLPRVMSSQLETPATKRQIGMKLAKSRTNFSKDVVTFVNTIIERFIDNMDLNSNEYFEFIYIAHLHLIYARLFGSDFKILFKLKHAHIFDLAAKDQPVYNELVTYFNNPNNFSDINTVNKVAIISNRALFIDSTYTAIRSYRYTSVTISFDFMYRLSFEYFLQNRLRDIFSESALIFTHNSDKTDIIVTDHIIKVPQDTKLFTFVDTNSSQSLDNLLAMITKTFNHKIMATEA</sequence>
<protein>
    <submittedName>
        <fullName evidence="2">Helix-turn-helix domain-containing protein</fullName>
    </submittedName>
</protein>
<feature type="domain" description="Mga helix-turn-helix" evidence="1">
    <location>
        <begin position="85"/>
        <end position="162"/>
    </location>
</feature>
<keyword evidence="3" id="KW-1185">Reference proteome</keyword>
<accession>A0AAF0CVA0</accession>
<evidence type="ECO:0000313" key="2">
    <source>
        <dbReference type="EMBL" id="WEG73595.1"/>
    </source>
</evidence>